<name>A0A968GC83_9SPIO</name>
<dbReference type="GO" id="GO:0005524">
    <property type="term" value="F:ATP binding"/>
    <property type="evidence" value="ECO:0007669"/>
    <property type="project" value="UniProtKB-KW"/>
</dbReference>
<reference evidence="5" key="1">
    <citation type="submission" date="2020-03" db="EMBL/GenBank/DDBJ databases">
        <title>Spirochaetal bacteria isolated from arthropods constitute a novel genus Entomospira genus novum within the order Spirochaetales.</title>
        <authorList>
            <person name="Grana-Miraglia L."/>
            <person name="Sikutova S."/>
            <person name="Fingerle V."/>
            <person name="Sing A."/>
            <person name="Castillo-Ramirez S."/>
            <person name="Margos G."/>
            <person name="Rudolf I."/>
        </authorList>
    </citation>
    <scope>NUCLEOTIDE SEQUENCE</scope>
    <source>
        <strain evidence="5">BR208</strain>
    </source>
</reference>
<organism evidence="5 6">
    <name type="scientific">Entomospira nematocerorum</name>
    <dbReference type="NCBI Taxonomy" id="2719987"/>
    <lineage>
        <taxon>Bacteria</taxon>
        <taxon>Pseudomonadati</taxon>
        <taxon>Spirochaetota</taxon>
        <taxon>Spirochaetia</taxon>
        <taxon>Spirochaetales</taxon>
        <taxon>Spirochaetaceae</taxon>
        <taxon>Entomospira</taxon>
    </lineage>
</organism>
<feature type="coiled-coil region" evidence="3">
    <location>
        <begin position="350"/>
        <end position="377"/>
    </location>
</feature>
<keyword evidence="3" id="KW-0175">Coiled coil</keyword>
<keyword evidence="1" id="KW-0547">Nucleotide-binding</keyword>
<dbReference type="InterPro" id="IPR027417">
    <property type="entry name" value="P-loop_NTPase"/>
</dbReference>
<comment type="caution">
    <text evidence="5">The sequence shown here is derived from an EMBL/GenBank/DDBJ whole genome shotgun (WGS) entry which is preliminary data.</text>
</comment>
<dbReference type="RefSeq" id="WP_167703552.1">
    <property type="nucleotide sequence ID" value="NZ_CP118168.1"/>
</dbReference>
<dbReference type="PANTHER" id="PTHR43384:SF4">
    <property type="entry name" value="CELLULOSE BIOSYNTHESIS PROTEIN BCSQ-RELATED"/>
    <property type="match status" value="1"/>
</dbReference>
<dbReference type="Gene3D" id="3.40.50.300">
    <property type="entry name" value="P-loop containing nucleotide triphosphate hydrolases"/>
    <property type="match status" value="1"/>
</dbReference>
<dbReference type="GO" id="GO:0009898">
    <property type="term" value="C:cytoplasmic side of plasma membrane"/>
    <property type="evidence" value="ECO:0007669"/>
    <property type="project" value="TreeGrafter"/>
</dbReference>
<dbReference type="GO" id="GO:0016887">
    <property type="term" value="F:ATP hydrolysis activity"/>
    <property type="evidence" value="ECO:0007669"/>
    <property type="project" value="TreeGrafter"/>
</dbReference>
<dbReference type="AlphaFoldDB" id="A0A968GC83"/>
<feature type="domain" description="CobQ/CobB/MinD/ParA nucleotide binding" evidence="4">
    <location>
        <begin position="6"/>
        <end position="273"/>
    </location>
</feature>
<sequence length="381" mass="42266">MTIIPVASGKGGVGKSTVSSNLAITLAKKRKRVVLVDLDLGAGNLHITLGLKNISYGVGTFLVTPSMDITDLLVRTEYHDLFFLAGDGGVVGLANLTFQQKKRLIEALMTIQCDYLILDLGAGSGFNTVDFFLISGRGIIVTAPNMAATLTAYLFLKNAIFRIIASTFPKESKGALFMDHLKRDGLSLQKIYISKLLEQLKIADPENFPRFEKVLKAFRPRLIMNMLDEPSSASKAERLRRTIVQYLGIDMEHLGVIFRDETQARALASGLPVVLYKPQGVMAQAINRIVERISRTQEGNMAPFLNADDIEAGYKLAEAEASEDYIEKMESVETLFKEGAISDGDLIETLRTQQYELNQLRKENRFLKSKIVKASKDGYQF</sequence>
<dbReference type="Pfam" id="PF01656">
    <property type="entry name" value="CbiA"/>
    <property type="match status" value="1"/>
</dbReference>
<dbReference type="SUPFAM" id="SSF52540">
    <property type="entry name" value="P-loop containing nucleoside triphosphate hydrolases"/>
    <property type="match status" value="1"/>
</dbReference>
<evidence type="ECO:0000313" key="5">
    <source>
        <dbReference type="EMBL" id="NIZ47129.1"/>
    </source>
</evidence>
<evidence type="ECO:0000256" key="2">
    <source>
        <dbReference type="ARBA" id="ARBA00022840"/>
    </source>
</evidence>
<dbReference type="PANTHER" id="PTHR43384">
    <property type="entry name" value="SEPTUM SITE-DETERMINING PROTEIN MIND HOMOLOG, CHLOROPLASTIC-RELATED"/>
    <property type="match status" value="1"/>
</dbReference>
<protein>
    <submittedName>
        <fullName evidence="5">MinD/ParA family protein</fullName>
    </submittedName>
</protein>
<dbReference type="Proteomes" id="UP000752013">
    <property type="component" value="Unassembled WGS sequence"/>
</dbReference>
<evidence type="ECO:0000313" key="6">
    <source>
        <dbReference type="Proteomes" id="UP000752013"/>
    </source>
</evidence>
<keyword evidence="2" id="KW-0067">ATP-binding</keyword>
<dbReference type="GO" id="GO:0051782">
    <property type="term" value="P:negative regulation of cell division"/>
    <property type="evidence" value="ECO:0007669"/>
    <property type="project" value="TreeGrafter"/>
</dbReference>
<gene>
    <name evidence="5" type="ORF">HCT46_04265</name>
</gene>
<evidence type="ECO:0000256" key="1">
    <source>
        <dbReference type="ARBA" id="ARBA00022741"/>
    </source>
</evidence>
<keyword evidence="6" id="KW-1185">Reference proteome</keyword>
<proteinExistence type="predicted"/>
<dbReference type="InterPro" id="IPR050625">
    <property type="entry name" value="ParA/MinD_ATPase"/>
</dbReference>
<dbReference type="GO" id="GO:0005829">
    <property type="term" value="C:cytosol"/>
    <property type="evidence" value="ECO:0007669"/>
    <property type="project" value="TreeGrafter"/>
</dbReference>
<dbReference type="EMBL" id="JAATLK010000001">
    <property type="protein sequence ID" value="NIZ47129.1"/>
    <property type="molecule type" value="Genomic_DNA"/>
</dbReference>
<dbReference type="InterPro" id="IPR002586">
    <property type="entry name" value="CobQ/CobB/MinD/ParA_Nub-bd_dom"/>
</dbReference>
<accession>A0A968GC83</accession>
<evidence type="ECO:0000259" key="4">
    <source>
        <dbReference type="Pfam" id="PF01656"/>
    </source>
</evidence>
<evidence type="ECO:0000256" key="3">
    <source>
        <dbReference type="SAM" id="Coils"/>
    </source>
</evidence>